<evidence type="ECO:0000313" key="2">
    <source>
        <dbReference type="EMBL" id="MBT1690344.1"/>
    </source>
</evidence>
<gene>
    <name evidence="2" type="ORF">KK078_27505</name>
</gene>
<evidence type="ECO:0000313" key="3">
    <source>
        <dbReference type="Proteomes" id="UP001319180"/>
    </source>
</evidence>
<keyword evidence="1" id="KW-0812">Transmembrane</keyword>
<comment type="caution">
    <text evidence="2">The sequence shown here is derived from an EMBL/GenBank/DDBJ whole genome shotgun (WGS) entry which is preliminary data.</text>
</comment>
<reference evidence="2 3" key="1">
    <citation type="submission" date="2021-05" db="EMBL/GenBank/DDBJ databases">
        <title>A Polyphasic approach of four new species of the genus Ohtaekwangia: Ohtaekwangia histidinii sp. nov., Ohtaekwangia cretensis sp. nov., Ohtaekwangia indiensis sp. nov., Ohtaekwangia reichenbachii sp. nov. from diverse environment.</title>
        <authorList>
            <person name="Octaviana S."/>
        </authorList>
    </citation>
    <scope>NUCLEOTIDE SEQUENCE [LARGE SCALE GENOMIC DNA]</scope>
    <source>
        <strain evidence="2 3">PWU37</strain>
    </source>
</reference>
<evidence type="ECO:0000256" key="1">
    <source>
        <dbReference type="SAM" id="Phobius"/>
    </source>
</evidence>
<name>A0AAP2DE15_9BACT</name>
<feature type="transmembrane region" description="Helical" evidence="1">
    <location>
        <begin position="16"/>
        <end position="38"/>
    </location>
</feature>
<accession>A0AAP2DE15</accession>
<keyword evidence="3" id="KW-1185">Reference proteome</keyword>
<organism evidence="2 3">
    <name type="scientific">Dawidia soli</name>
    <dbReference type="NCBI Taxonomy" id="2782352"/>
    <lineage>
        <taxon>Bacteria</taxon>
        <taxon>Pseudomonadati</taxon>
        <taxon>Bacteroidota</taxon>
        <taxon>Cytophagia</taxon>
        <taxon>Cytophagales</taxon>
        <taxon>Chryseotaleaceae</taxon>
        <taxon>Dawidia</taxon>
    </lineage>
</organism>
<keyword evidence="1" id="KW-0472">Membrane</keyword>
<protein>
    <submittedName>
        <fullName evidence="2">Uncharacterized protein</fullName>
    </submittedName>
</protein>
<keyword evidence="1" id="KW-1133">Transmembrane helix</keyword>
<dbReference type="Proteomes" id="UP001319180">
    <property type="component" value="Unassembled WGS sequence"/>
</dbReference>
<dbReference type="AlphaFoldDB" id="A0AAP2DE15"/>
<dbReference type="EMBL" id="JAHESC010000063">
    <property type="protein sequence ID" value="MBT1690344.1"/>
    <property type="molecule type" value="Genomic_DNA"/>
</dbReference>
<sequence length="61" mass="6923">MILPQETTMHTVADSILPALSGSIVVFLAIIILTGDHWKQIRITIKIRRQKKTRKEISSKP</sequence>
<dbReference type="RefSeq" id="WP_254093562.1">
    <property type="nucleotide sequence ID" value="NZ_JAHESC010000063.1"/>
</dbReference>
<proteinExistence type="predicted"/>